<proteinExistence type="predicted"/>
<keyword evidence="2" id="KW-0560">Oxidoreductase</keyword>
<evidence type="ECO:0000259" key="3">
    <source>
        <dbReference type="SMART" id="SM00829"/>
    </source>
</evidence>
<accession>A0A2Y8ZKX4</accession>
<dbReference type="InterPro" id="IPR011032">
    <property type="entry name" value="GroES-like_sf"/>
</dbReference>
<dbReference type="Pfam" id="PF08240">
    <property type="entry name" value="ADH_N"/>
    <property type="match status" value="1"/>
</dbReference>
<dbReference type="InterPro" id="IPR013154">
    <property type="entry name" value="ADH-like_N"/>
</dbReference>
<dbReference type="InterPro" id="IPR036291">
    <property type="entry name" value="NAD(P)-bd_dom_sf"/>
</dbReference>
<dbReference type="PANTHER" id="PTHR48106:SF18">
    <property type="entry name" value="QUINONE OXIDOREDUCTASE PIG3"/>
    <property type="match status" value="1"/>
</dbReference>
<keyword evidence="1" id="KW-0521">NADP</keyword>
<feature type="domain" description="Enoyl reductase (ER)" evidence="3">
    <location>
        <begin position="10"/>
        <end position="306"/>
    </location>
</feature>
<dbReference type="Gene3D" id="3.90.180.10">
    <property type="entry name" value="Medium-chain alcohol dehydrogenases, catalytic domain"/>
    <property type="match status" value="1"/>
</dbReference>
<dbReference type="AlphaFoldDB" id="A0A2Y8ZKX4"/>
<dbReference type="Proteomes" id="UP000250028">
    <property type="component" value="Unassembled WGS sequence"/>
</dbReference>
<dbReference type="Gene3D" id="3.40.50.720">
    <property type="entry name" value="NAD(P)-binding Rossmann-like Domain"/>
    <property type="match status" value="1"/>
</dbReference>
<gene>
    <name evidence="4" type="ORF">SAMN04489750_0342</name>
</gene>
<dbReference type="PANTHER" id="PTHR48106">
    <property type="entry name" value="QUINONE OXIDOREDUCTASE PIG3-RELATED"/>
    <property type="match status" value="1"/>
</dbReference>
<sequence length="308" mass="31532">MKAVRFNQFGGPEVLEVIETDLPVPAADEVVVQVRAAGINPGEASIRKGLLEAFYPTTLPCGEGSDLAGAITAVGDEVDGWSIGDEVVGWVDTRSSHAQSVAVPAAHLVPKPDGVSWEIAGSAFVVGSTAWAATDAVQPQPGDVVAVSAAAGGVGGLVSQLLVERGATVLGIGSLENAEWLQSKAVTPIDRSGGLDAVAERLRAAAPDGIDAFVDLFGGGYVQLALDLGVPGDRINTIIDFEQVGKNGVLGAGSADGSTAQVLGEVVTRLADGRLELPIEATYPLGEVQAAFAQLELRRTRGKIVLIP</sequence>
<dbReference type="Pfam" id="PF13602">
    <property type="entry name" value="ADH_zinc_N_2"/>
    <property type="match status" value="1"/>
</dbReference>
<dbReference type="GO" id="GO:0070402">
    <property type="term" value="F:NADPH binding"/>
    <property type="evidence" value="ECO:0007669"/>
    <property type="project" value="TreeGrafter"/>
</dbReference>
<dbReference type="OrthoDB" id="3175656at2"/>
<keyword evidence="5" id="KW-1185">Reference proteome</keyword>
<protein>
    <submittedName>
        <fullName evidence="4">NADPH:quinone reductase</fullName>
    </submittedName>
</protein>
<dbReference type="SMART" id="SM00829">
    <property type="entry name" value="PKS_ER"/>
    <property type="match status" value="1"/>
</dbReference>
<dbReference type="RefSeq" id="WP_109683814.1">
    <property type="nucleotide sequence ID" value="NZ_QGDN01000001.1"/>
</dbReference>
<dbReference type="SUPFAM" id="SSF51735">
    <property type="entry name" value="NAD(P)-binding Rossmann-fold domains"/>
    <property type="match status" value="1"/>
</dbReference>
<dbReference type="GO" id="GO:0016651">
    <property type="term" value="F:oxidoreductase activity, acting on NAD(P)H"/>
    <property type="evidence" value="ECO:0007669"/>
    <property type="project" value="TreeGrafter"/>
</dbReference>
<evidence type="ECO:0000313" key="5">
    <source>
        <dbReference type="Proteomes" id="UP000250028"/>
    </source>
</evidence>
<reference evidence="5" key="1">
    <citation type="submission" date="2016-10" db="EMBL/GenBank/DDBJ databases">
        <authorList>
            <person name="Varghese N."/>
            <person name="Submissions S."/>
        </authorList>
    </citation>
    <scope>NUCLEOTIDE SEQUENCE [LARGE SCALE GENOMIC DNA]</scope>
    <source>
        <strain evidence="5">DSM 22951</strain>
    </source>
</reference>
<dbReference type="InterPro" id="IPR020843">
    <property type="entry name" value="ER"/>
</dbReference>
<evidence type="ECO:0000256" key="2">
    <source>
        <dbReference type="ARBA" id="ARBA00023002"/>
    </source>
</evidence>
<evidence type="ECO:0000313" key="4">
    <source>
        <dbReference type="EMBL" id="SSA33071.1"/>
    </source>
</evidence>
<organism evidence="4 5">
    <name type="scientific">Branchiibius hedensis</name>
    <dbReference type="NCBI Taxonomy" id="672460"/>
    <lineage>
        <taxon>Bacteria</taxon>
        <taxon>Bacillati</taxon>
        <taxon>Actinomycetota</taxon>
        <taxon>Actinomycetes</taxon>
        <taxon>Micrococcales</taxon>
        <taxon>Dermacoccaceae</taxon>
        <taxon>Branchiibius</taxon>
    </lineage>
</organism>
<dbReference type="EMBL" id="UESZ01000001">
    <property type="protein sequence ID" value="SSA33071.1"/>
    <property type="molecule type" value="Genomic_DNA"/>
</dbReference>
<dbReference type="SUPFAM" id="SSF50129">
    <property type="entry name" value="GroES-like"/>
    <property type="match status" value="1"/>
</dbReference>
<dbReference type="CDD" id="cd05289">
    <property type="entry name" value="MDR_like_2"/>
    <property type="match status" value="1"/>
</dbReference>
<name>A0A2Y8ZKX4_9MICO</name>
<evidence type="ECO:0000256" key="1">
    <source>
        <dbReference type="ARBA" id="ARBA00022857"/>
    </source>
</evidence>